<reference evidence="1 2" key="1">
    <citation type="journal article" date="2019" name="Environ. Microbiol.">
        <title>At the nexus of three kingdoms: the genome of the mycorrhizal fungus Gigaspora margarita provides insights into plant, endobacterial and fungal interactions.</title>
        <authorList>
            <person name="Venice F."/>
            <person name="Ghignone S."/>
            <person name="Salvioli di Fossalunga A."/>
            <person name="Amselem J."/>
            <person name="Novero M."/>
            <person name="Xianan X."/>
            <person name="Sedzielewska Toro K."/>
            <person name="Morin E."/>
            <person name="Lipzen A."/>
            <person name="Grigoriev I.V."/>
            <person name="Henrissat B."/>
            <person name="Martin F.M."/>
            <person name="Bonfante P."/>
        </authorList>
    </citation>
    <scope>NUCLEOTIDE SEQUENCE [LARGE SCALE GENOMIC DNA]</scope>
    <source>
        <strain evidence="1 2">BEG34</strain>
    </source>
</reference>
<evidence type="ECO:0000313" key="1">
    <source>
        <dbReference type="EMBL" id="KAF0531888.1"/>
    </source>
</evidence>
<accession>A0A8H4ATW1</accession>
<comment type="caution">
    <text evidence="1">The sequence shown here is derived from an EMBL/GenBank/DDBJ whole genome shotgun (WGS) entry which is preliminary data.</text>
</comment>
<proteinExistence type="predicted"/>
<protein>
    <submittedName>
        <fullName evidence="1">Uncharacterized protein</fullName>
    </submittedName>
</protein>
<organism evidence="1 2">
    <name type="scientific">Gigaspora margarita</name>
    <dbReference type="NCBI Taxonomy" id="4874"/>
    <lineage>
        <taxon>Eukaryota</taxon>
        <taxon>Fungi</taxon>
        <taxon>Fungi incertae sedis</taxon>
        <taxon>Mucoromycota</taxon>
        <taxon>Glomeromycotina</taxon>
        <taxon>Glomeromycetes</taxon>
        <taxon>Diversisporales</taxon>
        <taxon>Gigasporaceae</taxon>
        <taxon>Gigaspora</taxon>
    </lineage>
</organism>
<dbReference type="OrthoDB" id="2345050at2759"/>
<dbReference type="EMBL" id="WTPW01000239">
    <property type="protein sequence ID" value="KAF0531888.1"/>
    <property type="molecule type" value="Genomic_DNA"/>
</dbReference>
<dbReference type="Proteomes" id="UP000439903">
    <property type="component" value="Unassembled WGS sequence"/>
</dbReference>
<dbReference type="AlphaFoldDB" id="A0A8H4ATW1"/>
<sequence>MLVHICQNIKELNILEALANLKKVFQELKEIRAIKTSFGSGIPEDCKEAIQELISTQLELKEFQLNYSLIITIANLSKPLLCP</sequence>
<evidence type="ECO:0000313" key="2">
    <source>
        <dbReference type="Proteomes" id="UP000439903"/>
    </source>
</evidence>
<gene>
    <name evidence="1" type="ORF">F8M41_011616</name>
</gene>
<keyword evidence="2" id="KW-1185">Reference proteome</keyword>
<name>A0A8H4ATW1_GIGMA</name>